<dbReference type="EMBL" id="HBFY01006874">
    <property type="protein sequence ID" value="CAD8965345.1"/>
    <property type="molecule type" value="Transcribed_RNA"/>
</dbReference>
<dbReference type="AlphaFoldDB" id="A0A6T5Y4V4"/>
<accession>A0A6T5Y4V4</accession>
<comment type="function">
    <text evidence="4">Carrier of the growing fatty acid chain in fatty acid biosynthesis.</text>
</comment>
<dbReference type="Pfam" id="PF00550">
    <property type="entry name" value="PP-binding"/>
    <property type="match status" value="1"/>
</dbReference>
<evidence type="ECO:0000259" key="6">
    <source>
        <dbReference type="PROSITE" id="PS50075"/>
    </source>
</evidence>
<dbReference type="PANTHER" id="PTHR20863">
    <property type="entry name" value="ACYL CARRIER PROTEIN"/>
    <property type="match status" value="1"/>
</dbReference>
<evidence type="ECO:0000256" key="3">
    <source>
        <dbReference type="ARBA" id="ARBA00022553"/>
    </source>
</evidence>
<protein>
    <recommendedName>
        <fullName evidence="4">Acyl carrier protein</fullName>
    </recommendedName>
</protein>
<dbReference type="NCBIfam" id="NF002150">
    <property type="entry name" value="PRK00982.1-4"/>
    <property type="match status" value="1"/>
</dbReference>
<dbReference type="HAMAP" id="MF_01217">
    <property type="entry name" value="Acyl_carrier"/>
    <property type="match status" value="1"/>
</dbReference>
<feature type="domain" description="Carrier" evidence="6">
    <location>
        <begin position="33"/>
        <end position="108"/>
    </location>
</feature>
<dbReference type="NCBIfam" id="TIGR00517">
    <property type="entry name" value="acyl_carrier"/>
    <property type="match status" value="1"/>
</dbReference>
<keyword evidence="3" id="KW-0597">Phosphoprotein</keyword>
<reference evidence="7" key="1">
    <citation type="submission" date="2021-01" db="EMBL/GenBank/DDBJ databases">
        <authorList>
            <person name="Corre E."/>
            <person name="Pelletier E."/>
            <person name="Niang G."/>
            <person name="Scheremetjew M."/>
            <person name="Finn R."/>
            <person name="Kale V."/>
            <person name="Holt S."/>
            <person name="Cochrane G."/>
            <person name="Meng A."/>
            <person name="Brown T."/>
            <person name="Cohen L."/>
        </authorList>
    </citation>
    <scope>NUCLEOTIDE SEQUENCE</scope>
</reference>
<dbReference type="InterPro" id="IPR003231">
    <property type="entry name" value="ACP"/>
</dbReference>
<keyword evidence="4" id="KW-0443">Lipid metabolism</keyword>
<dbReference type="NCBIfam" id="NF002148">
    <property type="entry name" value="PRK00982.1-2"/>
    <property type="match status" value="1"/>
</dbReference>
<feature type="signal peptide" evidence="5">
    <location>
        <begin position="1"/>
        <end position="15"/>
    </location>
</feature>
<keyword evidence="4" id="KW-0444">Lipid biosynthesis</keyword>
<evidence type="ECO:0000256" key="5">
    <source>
        <dbReference type="SAM" id="SignalP"/>
    </source>
</evidence>
<dbReference type="SUPFAM" id="SSF47336">
    <property type="entry name" value="ACP-like"/>
    <property type="match status" value="1"/>
</dbReference>
<name>A0A6T5Y4V4_9STRA</name>
<evidence type="ECO:0000313" key="7">
    <source>
        <dbReference type="EMBL" id="CAD8965345.1"/>
    </source>
</evidence>
<sequence>MKVIAFLAAIASVSAFAPSPAFSRTRTSLALSDAEYETLQNIIAEQLEADVSKVKKEASFTEDLDADSLDVVEMVMAIEEEFEIEIEDESASAIKTVGDVCDYLDANRS</sequence>
<dbReference type="PROSITE" id="PS50075">
    <property type="entry name" value="CARRIER"/>
    <property type="match status" value="1"/>
</dbReference>
<keyword evidence="4" id="KW-0276">Fatty acid metabolism</keyword>
<proteinExistence type="inferred from homology"/>
<evidence type="ECO:0000256" key="1">
    <source>
        <dbReference type="ARBA" id="ARBA00010930"/>
    </source>
</evidence>
<dbReference type="PANTHER" id="PTHR20863:SF76">
    <property type="entry name" value="CARRIER DOMAIN-CONTAINING PROTEIN"/>
    <property type="match status" value="1"/>
</dbReference>
<evidence type="ECO:0000256" key="2">
    <source>
        <dbReference type="ARBA" id="ARBA00022450"/>
    </source>
</evidence>
<dbReference type="GO" id="GO:0005829">
    <property type="term" value="C:cytosol"/>
    <property type="evidence" value="ECO:0007669"/>
    <property type="project" value="TreeGrafter"/>
</dbReference>
<dbReference type="InterPro" id="IPR009081">
    <property type="entry name" value="PP-bd_ACP"/>
</dbReference>
<keyword evidence="5" id="KW-0732">Signal</keyword>
<dbReference type="GO" id="GO:0000035">
    <property type="term" value="F:acyl binding"/>
    <property type="evidence" value="ECO:0007669"/>
    <property type="project" value="TreeGrafter"/>
</dbReference>
<dbReference type="GO" id="GO:0000036">
    <property type="term" value="F:acyl carrier activity"/>
    <property type="evidence" value="ECO:0007669"/>
    <property type="project" value="TreeGrafter"/>
</dbReference>
<comment type="similarity">
    <text evidence="1">Belongs to the acyl carrier protein (ACP) family.</text>
</comment>
<dbReference type="GO" id="GO:0016020">
    <property type="term" value="C:membrane"/>
    <property type="evidence" value="ECO:0007669"/>
    <property type="project" value="GOC"/>
</dbReference>
<feature type="chain" id="PRO_5030159703" description="Acyl carrier protein" evidence="5">
    <location>
        <begin position="16"/>
        <end position="109"/>
    </location>
</feature>
<keyword evidence="4" id="KW-0275">Fatty acid biosynthesis</keyword>
<keyword evidence="2 4" id="KW-0596">Phosphopantetheine</keyword>
<dbReference type="InterPro" id="IPR036736">
    <property type="entry name" value="ACP-like_sf"/>
</dbReference>
<dbReference type="Gene3D" id="1.10.1200.10">
    <property type="entry name" value="ACP-like"/>
    <property type="match status" value="1"/>
</dbReference>
<dbReference type="GO" id="GO:0009245">
    <property type="term" value="P:lipid A biosynthetic process"/>
    <property type="evidence" value="ECO:0007669"/>
    <property type="project" value="TreeGrafter"/>
</dbReference>
<gene>
    <name evidence="7" type="ORF">TNIT0693_LOCUS2595</name>
</gene>
<evidence type="ECO:0000256" key="4">
    <source>
        <dbReference type="RuleBase" id="RU000722"/>
    </source>
</evidence>
<organism evidence="7">
    <name type="scientific">Thalassionema nitzschioides</name>
    <dbReference type="NCBI Taxonomy" id="33649"/>
    <lineage>
        <taxon>Eukaryota</taxon>
        <taxon>Sar</taxon>
        <taxon>Stramenopiles</taxon>
        <taxon>Ochrophyta</taxon>
        <taxon>Bacillariophyta</taxon>
        <taxon>Fragilariophyceae</taxon>
        <taxon>Fragilariophycidae</taxon>
        <taxon>Thalassionemales</taxon>
        <taxon>Thalassionemataceae</taxon>
        <taxon>Thalassionema</taxon>
    </lineage>
</organism>